<feature type="domain" description="Orc1-like AAA ATPase" evidence="3">
    <location>
        <begin position="365"/>
        <end position="506"/>
    </location>
</feature>
<dbReference type="InterPro" id="IPR007751">
    <property type="entry name" value="DUF676_lipase-like"/>
</dbReference>
<dbReference type="Proteomes" id="UP000652219">
    <property type="component" value="Unassembled WGS sequence"/>
</dbReference>
<feature type="domain" description="DUF676" evidence="2">
    <location>
        <begin position="122"/>
        <end position="191"/>
    </location>
</feature>
<evidence type="ECO:0000259" key="3">
    <source>
        <dbReference type="Pfam" id="PF13191"/>
    </source>
</evidence>
<proteinExistence type="inferred from homology"/>
<accession>A0A8H6IW44</accession>
<dbReference type="Gene3D" id="3.40.50.1820">
    <property type="entry name" value="alpha/beta hydrolase"/>
    <property type="match status" value="1"/>
</dbReference>
<dbReference type="SUPFAM" id="SSF53474">
    <property type="entry name" value="alpha/beta-Hydrolases"/>
    <property type="match status" value="1"/>
</dbReference>
<dbReference type="InterPro" id="IPR027417">
    <property type="entry name" value="P-loop_NTPase"/>
</dbReference>
<comment type="caution">
    <text evidence="4">The sequence shown here is derived from an EMBL/GenBank/DDBJ whole genome shotgun (WGS) entry which is preliminary data.</text>
</comment>
<keyword evidence="5" id="KW-1185">Reference proteome</keyword>
<evidence type="ECO:0000259" key="2">
    <source>
        <dbReference type="Pfam" id="PF05057"/>
    </source>
</evidence>
<dbReference type="Pfam" id="PF05057">
    <property type="entry name" value="DUF676"/>
    <property type="match status" value="1"/>
</dbReference>
<dbReference type="Pfam" id="PF13191">
    <property type="entry name" value="AAA_16"/>
    <property type="match status" value="1"/>
</dbReference>
<evidence type="ECO:0000313" key="5">
    <source>
        <dbReference type="Proteomes" id="UP000652219"/>
    </source>
</evidence>
<comment type="similarity">
    <text evidence="1">Belongs to the putative lipase ROG1 family.</text>
</comment>
<dbReference type="Gene3D" id="3.40.50.300">
    <property type="entry name" value="P-loop containing nucleotide triphosphate hydrolases"/>
    <property type="match status" value="1"/>
</dbReference>
<keyword evidence="4" id="KW-0396">Initiation factor</keyword>
<dbReference type="InterPro" id="IPR029058">
    <property type="entry name" value="AB_hydrolase_fold"/>
</dbReference>
<dbReference type="SUPFAM" id="SSF52540">
    <property type="entry name" value="P-loop containing nucleoside triphosphate hydrolases"/>
    <property type="match status" value="1"/>
</dbReference>
<reference evidence="4 5" key="1">
    <citation type="journal article" date="2020" name="Phytopathology">
        <title>Genome Sequence Resources of Colletotrichum truncatum, C. plurivorum, C. musicola, and C. sojae: Four Species Pathogenic to Soybean (Glycine max).</title>
        <authorList>
            <person name="Rogerio F."/>
            <person name="Boufleur T.R."/>
            <person name="Ciampi-Guillardi M."/>
            <person name="Sukno S.A."/>
            <person name="Thon M.R."/>
            <person name="Massola Junior N.S."/>
            <person name="Baroncelli R."/>
        </authorList>
    </citation>
    <scope>NUCLEOTIDE SEQUENCE [LARGE SCALE GENOMIC DNA]</scope>
    <source>
        <strain evidence="4 5">LFN0009</strain>
    </source>
</reference>
<protein>
    <submittedName>
        <fullName evidence="4">Eukaryotic translation initiation factor 3</fullName>
    </submittedName>
</protein>
<dbReference type="EMBL" id="WIGN01000295">
    <property type="protein sequence ID" value="KAF6801112.1"/>
    <property type="molecule type" value="Genomic_DNA"/>
</dbReference>
<evidence type="ECO:0000313" key="4">
    <source>
        <dbReference type="EMBL" id="KAF6801112.1"/>
    </source>
</evidence>
<dbReference type="InterPro" id="IPR052374">
    <property type="entry name" value="SERAC1"/>
</dbReference>
<name>A0A8H6IW44_9PEZI</name>
<organism evidence="4 5">
    <name type="scientific">Colletotrichum sojae</name>
    <dbReference type="NCBI Taxonomy" id="2175907"/>
    <lineage>
        <taxon>Eukaryota</taxon>
        <taxon>Fungi</taxon>
        <taxon>Dikarya</taxon>
        <taxon>Ascomycota</taxon>
        <taxon>Pezizomycotina</taxon>
        <taxon>Sordariomycetes</taxon>
        <taxon>Hypocreomycetidae</taxon>
        <taxon>Glomerellales</taxon>
        <taxon>Glomerellaceae</taxon>
        <taxon>Colletotrichum</taxon>
        <taxon>Colletotrichum orchidearum species complex</taxon>
    </lineage>
</organism>
<evidence type="ECO:0000256" key="1">
    <source>
        <dbReference type="ARBA" id="ARBA00007920"/>
    </source>
</evidence>
<dbReference type="GO" id="GO:0003743">
    <property type="term" value="F:translation initiation factor activity"/>
    <property type="evidence" value="ECO:0007669"/>
    <property type="project" value="UniProtKB-KW"/>
</dbReference>
<dbReference type="PANTHER" id="PTHR48182">
    <property type="entry name" value="PROTEIN SERAC1"/>
    <property type="match status" value="1"/>
</dbReference>
<sequence>MGGTAAGTLNELANEAPAAFPSSSLIGLFTFFAYLYPPLRFVPLRFATFRFAISYMSSPSTDNVRKGLHLLTDPPNSSVENSWQSDNGVFWLQDLLPAEMPVARIFSFRHDSRWEGSETPLTEDISEHGEALIQALTNKQQLTDSMKKPIIFIGHSLGGLVIETRVGHLERHSSIKISTHGILFLGTPHQGGGGLRRSSSCPRSNQYTHILIRRYSNRLAVNLNGFRHCSTIIMLLVRILTRFSSTSVGRQTFSTRYPFFSLGPNAAQQMVPKYSATIPGAVNSPSIGLDADHISMVKYANSSDYNFRQVVERLQIFGLEVDAKVKRNWLTWSTCKEVLKGGDVTSPKTTEFSLGRSLERARNHQFVGRQETLSRLHKMLTNSENRDRPNVVVLYGIGGVGKTEIATEYAYRTKKTHRTAFWINGSSKQLFINSILNCLETIKRHYENHGITNPVYHRIVDTLEATVQKDEVLQTDGLVREFLGWLSLEANRSWLLVIDNVDDLESFNFQELLPTTSWGSILVTSRRPDLAILWTALEVTDIDEDDAMKLLQTTTGLNFRNSNKGEYNARQPLSLIPILTEMATVEFESGRKLIGLLGNFPLAIAQAGSYILLIETYRTLSRTTLNDIRHIINGCSEKYPQRQVRQILTAYLPIAIGANYTGFGPELQVREAFDILVSYSFFRRQGDDCFSIHPLVQLWARVRKPEEQEILARTAMALLNAKGAFNEWRDMPSHKDHVLRILEDWSPCSQSPEDSVDLSEYLGGFSWSSTVFSRAAHLFTGWRLWVKDFLGQANRRTFQREPLWEMLCTLGFSNMKEGQVRLLQWTTCLAKAHLPTKHPRVVDMLRSYTSAKYTCSIQAQGWLNVALDEETMAWHLWVLDAAEQVLGKTHRKTEYDSSRL</sequence>
<dbReference type="AlphaFoldDB" id="A0A8H6IW44"/>
<gene>
    <name evidence="4" type="ORF">CSOJ01_12011</name>
</gene>
<dbReference type="InterPro" id="IPR041664">
    <property type="entry name" value="AAA_16"/>
</dbReference>
<keyword evidence="4" id="KW-0648">Protein biosynthesis</keyword>
<dbReference type="PANTHER" id="PTHR48182:SF3">
    <property type="entry name" value="DUF676 DOMAIN-CONTAINING PROTEIN"/>
    <property type="match status" value="1"/>
</dbReference>